<dbReference type="EMBL" id="BKCJ011258858">
    <property type="protein sequence ID" value="GFD11405.1"/>
    <property type="molecule type" value="Genomic_DNA"/>
</dbReference>
<organism evidence="2">
    <name type="scientific">Tanacetum cinerariifolium</name>
    <name type="common">Dalmatian daisy</name>
    <name type="synonym">Chrysanthemum cinerariifolium</name>
    <dbReference type="NCBI Taxonomy" id="118510"/>
    <lineage>
        <taxon>Eukaryota</taxon>
        <taxon>Viridiplantae</taxon>
        <taxon>Streptophyta</taxon>
        <taxon>Embryophyta</taxon>
        <taxon>Tracheophyta</taxon>
        <taxon>Spermatophyta</taxon>
        <taxon>Magnoliopsida</taxon>
        <taxon>eudicotyledons</taxon>
        <taxon>Gunneridae</taxon>
        <taxon>Pentapetalae</taxon>
        <taxon>asterids</taxon>
        <taxon>campanulids</taxon>
        <taxon>Asterales</taxon>
        <taxon>Asteraceae</taxon>
        <taxon>Asteroideae</taxon>
        <taxon>Anthemideae</taxon>
        <taxon>Anthemidinae</taxon>
        <taxon>Tanacetum</taxon>
    </lineage>
</organism>
<name>A0A699TL08_TANCI</name>
<dbReference type="InterPro" id="IPR012993">
    <property type="entry name" value="UME"/>
</dbReference>
<accession>A0A699TL08</accession>
<gene>
    <name evidence="2" type="ORF">Tci_883374</name>
</gene>
<dbReference type="Pfam" id="PF08064">
    <property type="entry name" value="UME"/>
    <property type="match status" value="1"/>
</dbReference>
<protein>
    <submittedName>
        <fullName evidence="2">Serine/threonine-protein kinase ATR</fullName>
    </submittedName>
</protein>
<evidence type="ECO:0000313" key="2">
    <source>
        <dbReference type="EMBL" id="GFD11405.1"/>
    </source>
</evidence>
<keyword evidence="2" id="KW-0808">Transferase</keyword>
<dbReference type="GO" id="GO:0004674">
    <property type="term" value="F:protein serine/threonine kinase activity"/>
    <property type="evidence" value="ECO:0007669"/>
    <property type="project" value="InterPro"/>
</dbReference>
<proteinExistence type="predicted"/>
<feature type="non-terminal residue" evidence="2">
    <location>
        <position position="76"/>
    </location>
</feature>
<feature type="domain" description="UME" evidence="1">
    <location>
        <begin position="18"/>
        <end position="76"/>
    </location>
</feature>
<keyword evidence="2" id="KW-0418">Kinase</keyword>
<sequence length="76" mass="8645">MIKEIAKILTGNEDLPGFLRNHFVGLLNSIDRKMLHADDISLQIQATRRIEMLISMMGSHLSTYVPKLMVLLMHAI</sequence>
<evidence type="ECO:0000259" key="1">
    <source>
        <dbReference type="Pfam" id="PF08064"/>
    </source>
</evidence>
<reference evidence="2" key="1">
    <citation type="journal article" date="2019" name="Sci. Rep.">
        <title>Draft genome of Tanacetum cinerariifolium, the natural source of mosquito coil.</title>
        <authorList>
            <person name="Yamashiro T."/>
            <person name="Shiraishi A."/>
            <person name="Satake H."/>
            <person name="Nakayama K."/>
        </authorList>
    </citation>
    <scope>NUCLEOTIDE SEQUENCE</scope>
</reference>
<dbReference type="AlphaFoldDB" id="A0A699TL08"/>
<comment type="caution">
    <text evidence="2">The sequence shown here is derived from an EMBL/GenBank/DDBJ whole genome shotgun (WGS) entry which is preliminary data.</text>
</comment>